<keyword evidence="5" id="KW-1185">Reference proteome</keyword>
<accession>A0A4P7KWB6</accession>
<reference evidence="1 4" key="1">
    <citation type="submission" date="2019-03" db="EMBL/GenBank/DDBJ databases">
        <title>Long-read sequencing reveals hyperdense prophage content in a complex bacterial symbiont genome.</title>
        <authorList>
            <person name="Frost C.L."/>
            <person name="Siozios S."/>
            <person name="Nadal-Jimenez P."/>
            <person name="Brockhurst M.A."/>
            <person name="King K.C."/>
            <person name="Darby A.C."/>
            <person name="Hurst G.D.D."/>
        </authorList>
    </citation>
    <scope>NUCLEOTIDE SEQUENCE [LARGE SCALE GENOMIC DNA]</scope>
    <source>
        <strain evidence="1 4">FIN</strain>
    </source>
</reference>
<evidence type="ECO:0000313" key="3">
    <source>
        <dbReference type="EMBL" id="WGM04593.1"/>
    </source>
</evidence>
<sequence>MKFEELSEQSQEAAREVLVYTLKKEIDSRGDIASNRAKYLTHAIRNSFIALETEQPKRGSGED</sequence>
<dbReference type="RefSeq" id="WP_026821744.1">
    <property type="nucleotide sequence ID" value="NZ_CP038613.1"/>
</dbReference>
<dbReference type="AlphaFoldDB" id="A0A4P7KWB6"/>
<protein>
    <submittedName>
        <fullName evidence="1">Uncharacterized protein</fullName>
    </submittedName>
</protein>
<gene>
    <name evidence="1" type="ORF">ArsFIN_29050</name>
    <name evidence="2" type="ORF">QE210_13695</name>
    <name evidence="3" type="ORF">QE258_13345</name>
</gene>
<dbReference type="Proteomes" id="UP001177592">
    <property type="component" value="Chromosome"/>
</dbReference>
<dbReference type="GeneID" id="96877900"/>
<dbReference type="EMBL" id="CP123523">
    <property type="protein sequence ID" value="WGM04593.1"/>
    <property type="molecule type" value="Genomic_DNA"/>
</dbReference>
<dbReference type="Proteomes" id="UP000295134">
    <property type="component" value="Chromosome"/>
</dbReference>
<evidence type="ECO:0000313" key="1">
    <source>
        <dbReference type="EMBL" id="QBY44321.1"/>
    </source>
</evidence>
<reference evidence="2" key="2">
    <citation type="submission" date="2023-04" db="EMBL/GenBank/DDBJ databases">
        <title>Genome dynamics across the evolutionary transition to endosymbiosis.</title>
        <authorList>
            <person name="Siozios S."/>
            <person name="Nadal-Jimenez P."/>
            <person name="Azagi T."/>
            <person name="Sprong H."/>
            <person name="Frost C.L."/>
            <person name="Parratt S.R."/>
            <person name="Taylor G."/>
            <person name="Brettell L."/>
            <person name="Lew K.C."/>
            <person name="Croft L."/>
            <person name="King K.C."/>
            <person name="Brockhurst M.A."/>
            <person name="Hypsa V."/>
            <person name="Novakova E."/>
            <person name="Darby A.C."/>
            <person name="Hurst G.D.D."/>
        </authorList>
    </citation>
    <scope>NUCLEOTIDE SEQUENCE</scope>
    <source>
        <strain evidence="3">ANv_CAN</strain>
        <strain evidence="2">APv</strain>
    </source>
</reference>
<evidence type="ECO:0000313" key="4">
    <source>
        <dbReference type="Proteomes" id="UP000295134"/>
    </source>
</evidence>
<evidence type="ECO:0000313" key="2">
    <source>
        <dbReference type="EMBL" id="WGM00891.1"/>
    </source>
</evidence>
<evidence type="ECO:0000313" key="5">
    <source>
        <dbReference type="Proteomes" id="UP001177592"/>
    </source>
</evidence>
<dbReference type="EMBL" id="CP123504">
    <property type="protein sequence ID" value="WGM00891.1"/>
    <property type="molecule type" value="Genomic_DNA"/>
</dbReference>
<name>A0A4P7KWB6_9GAMM</name>
<dbReference type="KEGG" id="ans:ArsFIN_29050"/>
<proteinExistence type="predicted"/>
<dbReference type="Proteomes" id="UP001177595">
    <property type="component" value="Chromosome"/>
</dbReference>
<organism evidence="1 4">
    <name type="scientific">Arsenophonus nasoniae</name>
    <name type="common">son-killer infecting Nasonia vitripennis</name>
    <dbReference type="NCBI Taxonomy" id="638"/>
    <lineage>
        <taxon>Bacteria</taxon>
        <taxon>Pseudomonadati</taxon>
        <taxon>Pseudomonadota</taxon>
        <taxon>Gammaproteobacteria</taxon>
        <taxon>Enterobacterales</taxon>
        <taxon>Morganellaceae</taxon>
        <taxon>Arsenophonus</taxon>
    </lineage>
</organism>
<dbReference type="EMBL" id="CP038613">
    <property type="protein sequence ID" value="QBY44321.1"/>
    <property type="molecule type" value="Genomic_DNA"/>
</dbReference>